<proteinExistence type="predicted"/>
<sequence length="153" mass="17256">MNLVGTLIGIPMEYHVNPRGMTIIGGLMIIMLMIMGRIIQKQFGQIVNQGLMLTMIVQSTIARLAGHVWISEMLTAGMERNPSVKSRGVRMKENKSPLVTINDMMVESTINMQIEESKSILADVIEMIESTLRKEIITGLLVRTRKSSRRRRS</sequence>
<reference evidence="2" key="1">
    <citation type="submission" date="2014-09" db="EMBL/GenBank/DDBJ databases">
        <authorList>
            <person name="Magalhaes I.L.F."/>
            <person name="Oliveira U."/>
            <person name="Santos F.R."/>
            <person name="Vidigal T.H.D.A."/>
            <person name="Brescovit A.D."/>
            <person name="Santos A.J."/>
        </authorList>
    </citation>
    <scope>NUCLEOTIDE SEQUENCE</scope>
    <source>
        <tissue evidence="2">Shoot tissue taken approximately 20 cm above the soil surface</tissue>
    </source>
</reference>
<evidence type="ECO:0000313" key="2">
    <source>
        <dbReference type="EMBL" id="JAE03111.1"/>
    </source>
</evidence>
<evidence type="ECO:0000256" key="1">
    <source>
        <dbReference type="SAM" id="Phobius"/>
    </source>
</evidence>
<feature type="transmembrane region" description="Helical" evidence="1">
    <location>
        <begin position="20"/>
        <end position="39"/>
    </location>
</feature>
<accession>A0A0A9EZ37</accession>
<protein>
    <submittedName>
        <fullName evidence="2">Uncharacterized protein</fullName>
    </submittedName>
</protein>
<dbReference type="EMBL" id="GBRH01194785">
    <property type="protein sequence ID" value="JAE03111.1"/>
    <property type="molecule type" value="Transcribed_RNA"/>
</dbReference>
<keyword evidence="1" id="KW-0812">Transmembrane</keyword>
<keyword evidence="1" id="KW-0472">Membrane</keyword>
<organism evidence="2">
    <name type="scientific">Arundo donax</name>
    <name type="common">Giant reed</name>
    <name type="synonym">Donax arundinaceus</name>
    <dbReference type="NCBI Taxonomy" id="35708"/>
    <lineage>
        <taxon>Eukaryota</taxon>
        <taxon>Viridiplantae</taxon>
        <taxon>Streptophyta</taxon>
        <taxon>Embryophyta</taxon>
        <taxon>Tracheophyta</taxon>
        <taxon>Spermatophyta</taxon>
        <taxon>Magnoliopsida</taxon>
        <taxon>Liliopsida</taxon>
        <taxon>Poales</taxon>
        <taxon>Poaceae</taxon>
        <taxon>PACMAD clade</taxon>
        <taxon>Arundinoideae</taxon>
        <taxon>Arundineae</taxon>
        <taxon>Arundo</taxon>
    </lineage>
</organism>
<reference evidence="2" key="2">
    <citation type="journal article" date="2015" name="Data Brief">
        <title>Shoot transcriptome of the giant reed, Arundo donax.</title>
        <authorList>
            <person name="Barrero R.A."/>
            <person name="Guerrero F.D."/>
            <person name="Moolhuijzen P."/>
            <person name="Goolsby J.A."/>
            <person name="Tidwell J."/>
            <person name="Bellgard S.E."/>
            <person name="Bellgard M.I."/>
        </authorList>
    </citation>
    <scope>NUCLEOTIDE SEQUENCE</scope>
    <source>
        <tissue evidence="2">Shoot tissue taken approximately 20 cm above the soil surface</tissue>
    </source>
</reference>
<name>A0A0A9EZ37_ARUDO</name>
<keyword evidence="1" id="KW-1133">Transmembrane helix</keyword>
<dbReference type="AlphaFoldDB" id="A0A0A9EZ37"/>